<evidence type="ECO:0000313" key="4">
    <source>
        <dbReference type="EMBL" id="MDN3568801.1"/>
    </source>
</evidence>
<reference evidence="5" key="1">
    <citation type="journal article" date="2019" name="Int. J. Syst. Evol. Microbiol.">
        <title>The Global Catalogue of Microorganisms (GCM) 10K type strain sequencing project: providing services to taxonomists for standard genome sequencing and annotation.</title>
        <authorList>
            <consortium name="The Broad Institute Genomics Platform"/>
            <consortium name="The Broad Institute Genome Sequencing Center for Infectious Disease"/>
            <person name="Wu L."/>
            <person name="Ma J."/>
        </authorList>
    </citation>
    <scope>NUCLEOTIDE SEQUENCE [LARGE SCALE GENOMIC DNA]</scope>
    <source>
        <strain evidence="5">CECT 7131</strain>
    </source>
</reference>
<dbReference type="PANTHER" id="PTHR35147">
    <property type="entry name" value="CHEMORECEPTOR GLUTAMINE DEAMIDASE CHED-RELATED"/>
    <property type="match status" value="1"/>
</dbReference>
<dbReference type="PROSITE" id="PS51257">
    <property type="entry name" value="PROKAR_LIPOPROTEIN"/>
    <property type="match status" value="1"/>
</dbReference>
<comment type="catalytic activity">
    <reaction evidence="3">
        <text>L-glutaminyl-[protein] + H2O = L-glutamyl-[protein] + NH4(+)</text>
        <dbReference type="Rhea" id="RHEA:16441"/>
        <dbReference type="Rhea" id="RHEA-COMP:10207"/>
        <dbReference type="Rhea" id="RHEA-COMP:10208"/>
        <dbReference type="ChEBI" id="CHEBI:15377"/>
        <dbReference type="ChEBI" id="CHEBI:28938"/>
        <dbReference type="ChEBI" id="CHEBI:29973"/>
        <dbReference type="ChEBI" id="CHEBI:30011"/>
        <dbReference type="EC" id="3.5.1.44"/>
    </reaction>
</comment>
<proteinExistence type="inferred from homology"/>
<protein>
    <recommendedName>
        <fullName evidence="3">Probable chemoreceptor glutamine deamidase CheD</fullName>
        <ecNumber evidence="3">3.5.1.44</ecNumber>
    </recommendedName>
</protein>
<gene>
    <name evidence="3" type="primary">cheD</name>
    <name evidence="4" type="ORF">QWZ14_30865</name>
</gene>
<dbReference type="SUPFAM" id="SSF64438">
    <property type="entry name" value="CNF1/YfiH-like putative cysteine hydrolases"/>
    <property type="match status" value="1"/>
</dbReference>
<dbReference type="InterPro" id="IPR038592">
    <property type="entry name" value="CheD-like_sf"/>
</dbReference>
<dbReference type="InterPro" id="IPR011324">
    <property type="entry name" value="Cytotoxic_necrot_fac-like_cat"/>
</dbReference>
<dbReference type="Gene3D" id="3.30.1330.200">
    <property type="match status" value="1"/>
</dbReference>
<keyword evidence="2 3" id="KW-0378">Hydrolase</keyword>
<evidence type="ECO:0000256" key="1">
    <source>
        <dbReference type="ARBA" id="ARBA00022500"/>
    </source>
</evidence>
<dbReference type="PANTHER" id="PTHR35147:SF2">
    <property type="entry name" value="CHEMORECEPTOR GLUTAMINE DEAMIDASE CHED-RELATED"/>
    <property type="match status" value="1"/>
</dbReference>
<dbReference type="CDD" id="cd16352">
    <property type="entry name" value="CheD"/>
    <property type="match status" value="1"/>
</dbReference>
<evidence type="ECO:0000256" key="3">
    <source>
        <dbReference type="HAMAP-Rule" id="MF_01440"/>
    </source>
</evidence>
<keyword evidence="1 3" id="KW-0145">Chemotaxis</keyword>
<keyword evidence="5" id="KW-1185">Reference proteome</keyword>
<evidence type="ECO:0000313" key="5">
    <source>
        <dbReference type="Proteomes" id="UP001529369"/>
    </source>
</evidence>
<dbReference type="Proteomes" id="UP001529369">
    <property type="component" value="Unassembled WGS sequence"/>
</dbReference>
<dbReference type="Pfam" id="PF03975">
    <property type="entry name" value="CheD"/>
    <property type="match status" value="1"/>
</dbReference>
<dbReference type="HAMAP" id="MF_01440">
    <property type="entry name" value="CheD"/>
    <property type="match status" value="1"/>
</dbReference>
<dbReference type="EMBL" id="JAUFPN010000306">
    <property type="protein sequence ID" value="MDN3568801.1"/>
    <property type="molecule type" value="Genomic_DNA"/>
</dbReference>
<sequence>MQIVKVGPGEHHVTDQPAVAIATVLGSCVAACICDPVAGVGGLNHFMLPESVAGAWGQASASLRYGNFAMERLINDILTRGGQRARLEIKLFGGGSLAQDSGRIGERNAQYVESYLQAEGMVPLVRQLRGTRARRVIYLAVSGRAFMQELPDQTPQVTASEQRFTTALRQLPNHGDIEIFR</sequence>
<comment type="similarity">
    <text evidence="3">Belongs to the CheD family.</text>
</comment>
<dbReference type="InterPro" id="IPR005659">
    <property type="entry name" value="Chemorcpt_Glu_NH3ase_CheD"/>
</dbReference>
<dbReference type="RefSeq" id="WP_290320922.1">
    <property type="nucleotide sequence ID" value="NZ_JAUFPN010000306.1"/>
</dbReference>
<accession>A0ABT8AH76</accession>
<comment type="caution">
    <text evidence="4">The sequence shown here is derived from an EMBL/GenBank/DDBJ whole genome shotgun (WGS) entry which is preliminary data.</text>
</comment>
<organism evidence="4 5">
    <name type="scientific">Paeniroseomonas aquatica</name>
    <dbReference type="NCBI Taxonomy" id="373043"/>
    <lineage>
        <taxon>Bacteria</taxon>
        <taxon>Pseudomonadati</taxon>
        <taxon>Pseudomonadota</taxon>
        <taxon>Alphaproteobacteria</taxon>
        <taxon>Acetobacterales</taxon>
        <taxon>Acetobacteraceae</taxon>
        <taxon>Paeniroseomonas</taxon>
    </lineage>
</organism>
<dbReference type="EC" id="3.5.1.44" evidence="3"/>
<evidence type="ECO:0000256" key="2">
    <source>
        <dbReference type="ARBA" id="ARBA00022801"/>
    </source>
</evidence>
<comment type="function">
    <text evidence="3">Probably deamidates glutamine residues to glutamate on methyl-accepting chemotaxis receptors (MCPs), playing an important role in chemotaxis.</text>
</comment>
<name>A0ABT8AH76_9PROT</name>